<dbReference type="Gene3D" id="3.90.470.20">
    <property type="entry name" value="4'-phosphopantetheinyl transferase domain"/>
    <property type="match status" value="1"/>
</dbReference>
<gene>
    <name evidence="4" type="primary">psf-1</name>
    <name evidence="4" type="ORF">CBLFYP116_00555</name>
</gene>
<dbReference type="EC" id="2.7.8.-" evidence="4"/>
<dbReference type="GO" id="GO:0008897">
    <property type="term" value="F:holo-[acyl-carrier-protein] synthase activity"/>
    <property type="evidence" value="ECO:0007669"/>
    <property type="project" value="InterPro"/>
</dbReference>
<dbReference type="InterPro" id="IPR050559">
    <property type="entry name" value="P-Pant_transferase_sf"/>
</dbReference>
<dbReference type="Pfam" id="PF01648">
    <property type="entry name" value="ACPS"/>
    <property type="match status" value="1"/>
</dbReference>
<protein>
    <submittedName>
        <fullName evidence="4">4'-phosphopantetheinyl transferase psf-1</fullName>
        <ecNumber evidence="4">2.7.8.-</ecNumber>
    </submittedName>
</protein>
<organism evidence="4">
    <name type="scientific">Enterocloster bolteae</name>
    <dbReference type="NCBI Taxonomy" id="208479"/>
    <lineage>
        <taxon>Bacteria</taxon>
        <taxon>Bacillati</taxon>
        <taxon>Bacillota</taxon>
        <taxon>Clostridia</taxon>
        <taxon>Lachnospirales</taxon>
        <taxon>Lachnospiraceae</taxon>
        <taxon>Enterocloster</taxon>
    </lineage>
</organism>
<dbReference type="GeneID" id="23111312"/>
<evidence type="ECO:0000313" key="4">
    <source>
        <dbReference type="EMBL" id="VYT57493.1"/>
    </source>
</evidence>
<reference evidence="4" key="1">
    <citation type="submission" date="2019-11" db="EMBL/GenBank/DDBJ databases">
        <authorList>
            <person name="Feng L."/>
        </authorList>
    </citation>
    <scope>NUCLEOTIDE SEQUENCE</scope>
    <source>
        <strain evidence="4">CbolteaeLFYP116</strain>
    </source>
</reference>
<dbReference type="GO" id="GO:0005829">
    <property type="term" value="C:cytosol"/>
    <property type="evidence" value="ECO:0007669"/>
    <property type="project" value="TreeGrafter"/>
</dbReference>
<dbReference type="RefSeq" id="WP_002573875.1">
    <property type="nucleotide sequence ID" value="NZ_BAABZS010000001.1"/>
</dbReference>
<dbReference type="AlphaFoldDB" id="A0A6N2XTZ4"/>
<accession>A0A6N2XTZ4</accession>
<keyword evidence="2 4" id="KW-0808">Transferase</keyword>
<dbReference type="GO" id="GO:0019878">
    <property type="term" value="P:lysine biosynthetic process via aminoadipic acid"/>
    <property type="evidence" value="ECO:0007669"/>
    <property type="project" value="TreeGrafter"/>
</dbReference>
<dbReference type="InterPro" id="IPR037143">
    <property type="entry name" value="4-PPantetheinyl_Trfase_dom_sf"/>
</dbReference>
<evidence type="ECO:0000259" key="3">
    <source>
        <dbReference type="Pfam" id="PF01648"/>
    </source>
</evidence>
<dbReference type="PANTHER" id="PTHR12215">
    <property type="entry name" value="PHOSPHOPANTETHEINE TRANSFERASE"/>
    <property type="match status" value="1"/>
</dbReference>
<comment type="similarity">
    <text evidence="1">Belongs to the P-Pant transferase superfamily. Gsp/Sfp/HetI/AcpT family.</text>
</comment>
<dbReference type="PANTHER" id="PTHR12215:SF10">
    <property type="entry name" value="L-AMINOADIPATE-SEMIALDEHYDE DEHYDROGENASE-PHOSPHOPANTETHEINYL TRANSFERASE"/>
    <property type="match status" value="1"/>
</dbReference>
<dbReference type="SUPFAM" id="SSF56214">
    <property type="entry name" value="4'-phosphopantetheinyl transferase"/>
    <property type="match status" value="2"/>
</dbReference>
<evidence type="ECO:0000256" key="1">
    <source>
        <dbReference type="ARBA" id="ARBA00010990"/>
    </source>
</evidence>
<dbReference type="EMBL" id="CACRTF010000032">
    <property type="protein sequence ID" value="VYT57493.1"/>
    <property type="molecule type" value="Genomic_DNA"/>
</dbReference>
<proteinExistence type="inferred from homology"/>
<sequence length="212" mass="23918">MHLVRIRIADAGRIALHAEKIMDGIPQYYVQQYRRIKKKQEADQELAAGFLLKKYLNVSSDAQFVRLGHGKPVLKSGNSYFNLSHSGEYTVLAAADIDIGVDIEQIKDVHWPTVQKIFTAEQREQLERTGEAGRPELFAKYWTECEAVLKLKGTGFAAETVTSDTGPGRTGSGDGRLPLKVYSFRYKEYMIACAAYGAFYVSVEEDRSYLYM</sequence>
<name>A0A6N2XTZ4_9FIRM</name>
<evidence type="ECO:0000256" key="2">
    <source>
        <dbReference type="ARBA" id="ARBA00022679"/>
    </source>
</evidence>
<feature type="domain" description="4'-phosphopantetheinyl transferase" evidence="3">
    <location>
        <begin position="99"/>
        <end position="156"/>
    </location>
</feature>
<dbReference type="InterPro" id="IPR008278">
    <property type="entry name" value="4-PPantetheinyl_Trfase_dom"/>
</dbReference>
<dbReference type="GO" id="GO:0000287">
    <property type="term" value="F:magnesium ion binding"/>
    <property type="evidence" value="ECO:0007669"/>
    <property type="project" value="InterPro"/>
</dbReference>